<dbReference type="PANTHER" id="PTHR21338">
    <property type="entry name" value="MITOCHONDRIAL RIBOSOMAL PROTEIN L41"/>
    <property type="match status" value="1"/>
</dbReference>
<evidence type="ECO:0000256" key="5">
    <source>
        <dbReference type="ARBA" id="ARBA00023128"/>
    </source>
</evidence>
<comment type="similarity">
    <text evidence="2">Belongs to the mitochondrion-specific ribosomal protein mL41 family.</text>
</comment>
<evidence type="ECO:0000313" key="7">
    <source>
        <dbReference type="EMBL" id="ODQ67438.1"/>
    </source>
</evidence>
<keyword evidence="8" id="KW-1185">Reference proteome</keyword>
<comment type="subcellular location">
    <subcellularLocation>
        <location evidence="1">Mitochondrion</location>
    </subcellularLocation>
</comment>
<name>A0A1E3PQ64_9ASCO</name>
<keyword evidence="4" id="KW-0689">Ribosomal protein</keyword>
<evidence type="ECO:0000256" key="2">
    <source>
        <dbReference type="ARBA" id="ARBA00010152"/>
    </source>
</evidence>
<gene>
    <name evidence="7" type="ORF">NADFUDRAFT_81913</name>
</gene>
<keyword evidence="5" id="KW-0496">Mitochondrion</keyword>
<keyword evidence="6" id="KW-0687">Ribonucleoprotein</keyword>
<dbReference type="InterPro" id="IPR019189">
    <property type="entry name" value="Ribosomal_mL41"/>
</dbReference>
<protein>
    <submittedName>
        <fullName evidence="7">Uncharacterized protein</fullName>
    </submittedName>
</protein>
<evidence type="ECO:0000256" key="4">
    <source>
        <dbReference type="ARBA" id="ARBA00022980"/>
    </source>
</evidence>
<evidence type="ECO:0000256" key="6">
    <source>
        <dbReference type="ARBA" id="ARBA00023274"/>
    </source>
</evidence>
<keyword evidence="3" id="KW-0809">Transit peptide</keyword>
<dbReference type="Pfam" id="PF09809">
    <property type="entry name" value="MRP-L27"/>
    <property type="match status" value="1"/>
</dbReference>
<dbReference type="EMBL" id="KV454407">
    <property type="protein sequence ID" value="ODQ67438.1"/>
    <property type="molecule type" value="Genomic_DNA"/>
</dbReference>
<organism evidence="7 8">
    <name type="scientific">Nadsonia fulvescens var. elongata DSM 6958</name>
    <dbReference type="NCBI Taxonomy" id="857566"/>
    <lineage>
        <taxon>Eukaryota</taxon>
        <taxon>Fungi</taxon>
        <taxon>Dikarya</taxon>
        <taxon>Ascomycota</taxon>
        <taxon>Saccharomycotina</taxon>
        <taxon>Dipodascomycetes</taxon>
        <taxon>Dipodascales</taxon>
        <taxon>Dipodascales incertae sedis</taxon>
        <taxon>Nadsonia</taxon>
    </lineage>
</organism>
<dbReference type="STRING" id="857566.A0A1E3PQ64"/>
<dbReference type="OrthoDB" id="408933at2759"/>
<evidence type="ECO:0000256" key="3">
    <source>
        <dbReference type="ARBA" id="ARBA00022946"/>
    </source>
</evidence>
<reference evidence="7 8" key="1">
    <citation type="journal article" date="2016" name="Proc. Natl. Acad. Sci. U.S.A.">
        <title>Comparative genomics of biotechnologically important yeasts.</title>
        <authorList>
            <person name="Riley R."/>
            <person name="Haridas S."/>
            <person name="Wolfe K.H."/>
            <person name="Lopes M.R."/>
            <person name="Hittinger C.T."/>
            <person name="Goeker M."/>
            <person name="Salamov A.A."/>
            <person name="Wisecaver J.H."/>
            <person name="Long T.M."/>
            <person name="Calvey C.H."/>
            <person name="Aerts A.L."/>
            <person name="Barry K.W."/>
            <person name="Choi C."/>
            <person name="Clum A."/>
            <person name="Coughlan A.Y."/>
            <person name="Deshpande S."/>
            <person name="Douglass A.P."/>
            <person name="Hanson S.J."/>
            <person name="Klenk H.-P."/>
            <person name="LaButti K.M."/>
            <person name="Lapidus A."/>
            <person name="Lindquist E.A."/>
            <person name="Lipzen A.M."/>
            <person name="Meier-Kolthoff J.P."/>
            <person name="Ohm R.A."/>
            <person name="Otillar R.P."/>
            <person name="Pangilinan J.L."/>
            <person name="Peng Y."/>
            <person name="Rokas A."/>
            <person name="Rosa C.A."/>
            <person name="Scheuner C."/>
            <person name="Sibirny A.A."/>
            <person name="Slot J.C."/>
            <person name="Stielow J.B."/>
            <person name="Sun H."/>
            <person name="Kurtzman C.P."/>
            <person name="Blackwell M."/>
            <person name="Grigoriev I.V."/>
            <person name="Jeffries T.W."/>
        </authorList>
    </citation>
    <scope>NUCLEOTIDE SEQUENCE [LARGE SCALE GENOMIC DNA]</scope>
    <source>
        <strain evidence="7 8">DSM 6958</strain>
    </source>
</reference>
<evidence type="ECO:0000313" key="8">
    <source>
        <dbReference type="Proteomes" id="UP000095009"/>
    </source>
</evidence>
<dbReference type="PANTHER" id="PTHR21338:SF0">
    <property type="entry name" value="LARGE RIBOSOMAL SUBUNIT PROTEIN ML41"/>
    <property type="match status" value="1"/>
</dbReference>
<accession>A0A1E3PQ64</accession>
<proteinExistence type="inferred from homology"/>
<dbReference type="AlphaFoldDB" id="A0A1E3PQ64"/>
<sequence>MKPTSVAQLLRPWQTWKNGQLFYGYTKTGTKRVALTTKQGNKSFYKGTGSSGIGQHTKKGGYILDWAKVRTYTVPAGLNNTSIKPFVDSNLPEVRNTFQGYRRGPMDGNLYLQKLAEYIEFGAEDAPAARRTKDWKERG</sequence>
<evidence type="ECO:0000256" key="1">
    <source>
        <dbReference type="ARBA" id="ARBA00004173"/>
    </source>
</evidence>
<dbReference type="GO" id="GO:0006412">
    <property type="term" value="P:translation"/>
    <property type="evidence" value="ECO:0007669"/>
    <property type="project" value="TreeGrafter"/>
</dbReference>
<dbReference type="GO" id="GO:0003735">
    <property type="term" value="F:structural constituent of ribosome"/>
    <property type="evidence" value="ECO:0007669"/>
    <property type="project" value="EnsemblFungi"/>
</dbReference>
<dbReference type="Proteomes" id="UP000095009">
    <property type="component" value="Unassembled WGS sequence"/>
</dbReference>
<dbReference type="GO" id="GO:0005762">
    <property type="term" value="C:mitochondrial large ribosomal subunit"/>
    <property type="evidence" value="ECO:0007669"/>
    <property type="project" value="EnsemblFungi"/>
</dbReference>